<protein>
    <submittedName>
        <fullName evidence="1">Uncharacterized protein</fullName>
    </submittedName>
</protein>
<reference evidence="1" key="1">
    <citation type="journal article" date="2015" name="Nature">
        <title>Complex archaea that bridge the gap between prokaryotes and eukaryotes.</title>
        <authorList>
            <person name="Spang A."/>
            <person name="Saw J.H."/>
            <person name="Jorgensen S.L."/>
            <person name="Zaremba-Niedzwiedzka K."/>
            <person name="Martijn J."/>
            <person name="Lind A.E."/>
            <person name="van Eijk R."/>
            <person name="Schleper C."/>
            <person name="Guy L."/>
            <person name="Ettema T.J."/>
        </authorList>
    </citation>
    <scope>NUCLEOTIDE SEQUENCE</scope>
</reference>
<comment type="caution">
    <text evidence="1">The sequence shown here is derived from an EMBL/GenBank/DDBJ whole genome shotgun (WGS) entry which is preliminary data.</text>
</comment>
<organism evidence="1">
    <name type="scientific">marine sediment metagenome</name>
    <dbReference type="NCBI Taxonomy" id="412755"/>
    <lineage>
        <taxon>unclassified sequences</taxon>
        <taxon>metagenomes</taxon>
        <taxon>ecological metagenomes</taxon>
    </lineage>
</organism>
<sequence>MTDAQRYLDLISPQRLYDPHHYDGDLMRYEFPDGSAILNMGARWVYGYSAEVVKEHDVLRYVRPDDHTSAAAALDELYTTEDQ</sequence>
<gene>
    <name evidence="1" type="ORF">LCGC14_1406470</name>
</gene>
<name>A0A0F9MX54_9ZZZZ</name>
<proteinExistence type="predicted"/>
<accession>A0A0F9MX54</accession>
<dbReference type="EMBL" id="LAZR01009238">
    <property type="protein sequence ID" value="KKM73832.1"/>
    <property type="molecule type" value="Genomic_DNA"/>
</dbReference>
<dbReference type="AlphaFoldDB" id="A0A0F9MX54"/>
<evidence type="ECO:0000313" key="1">
    <source>
        <dbReference type="EMBL" id="KKM73832.1"/>
    </source>
</evidence>